<gene>
    <name evidence="3" type="ORF">LX80_00736</name>
</gene>
<protein>
    <submittedName>
        <fullName evidence="3">C-terminal processing protease CtpA/Prc</fullName>
    </submittedName>
</protein>
<dbReference type="OrthoDB" id="5480566at2"/>
<dbReference type="AlphaFoldDB" id="A0A2W7S141"/>
<dbReference type="GO" id="GO:0006508">
    <property type="term" value="P:proteolysis"/>
    <property type="evidence" value="ECO:0007669"/>
    <property type="project" value="UniProtKB-KW"/>
</dbReference>
<keyword evidence="4" id="KW-1185">Reference proteome</keyword>
<dbReference type="PANTHER" id="PTHR32060">
    <property type="entry name" value="TAIL-SPECIFIC PROTEASE"/>
    <property type="match status" value="1"/>
</dbReference>
<feature type="domain" description="Tail specific protease" evidence="2">
    <location>
        <begin position="221"/>
        <end position="425"/>
    </location>
</feature>
<evidence type="ECO:0000256" key="1">
    <source>
        <dbReference type="SAM" id="SignalP"/>
    </source>
</evidence>
<sequence>MKKYFSLFGFMLFFALQLSAQAKFDSATYNQYYNKLFPSMTIDSSTHVTSLSDEEKIEAISKVWYEAKFNFANFDKVPYLNWDSVYKAFLPKMLATKNIKESYRVLQQMNQLLRDGHSRIIEPLYYFLKENDKLPFICGNIDNKVVVIKNLSNDTAYQSVTPGTIITAIDNIPIQQYIKENISPYIHFSTPQDSISRIYTYELFKGLRGSKVQLTFQDVNNRIVTKTFTRSSNFFLPKIIYSVLPNNIGYLIVNSFESDDIVKSFDSLFPAIQKSKALIIDVRLNGGGNSNIGYEVLGCLTDKPFLTSLNVLHTYRPSQRAWGDGAVALQLETDDWKPYKKVLYSNPVAVLTSAATYSAAEDFTVAYKQMQRGKIFGSPTGGSTGQPLGYNLPGGGLGFICTKRDVMANGTEFVGVGVIPDVQVSATLAGIRSGKDEVLNAAIQYLLTQVK</sequence>
<dbReference type="SUPFAM" id="SSF52096">
    <property type="entry name" value="ClpP/crotonase"/>
    <property type="match status" value="1"/>
</dbReference>
<name>A0A2W7S141_9BACT</name>
<evidence type="ECO:0000313" key="4">
    <source>
        <dbReference type="Proteomes" id="UP000249720"/>
    </source>
</evidence>
<dbReference type="GO" id="GO:0030288">
    <property type="term" value="C:outer membrane-bounded periplasmic space"/>
    <property type="evidence" value="ECO:0007669"/>
    <property type="project" value="TreeGrafter"/>
</dbReference>
<dbReference type="Gene3D" id="3.90.226.10">
    <property type="entry name" value="2-enoyl-CoA Hydratase, Chain A, domain 1"/>
    <property type="match status" value="1"/>
</dbReference>
<accession>A0A2W7S141</accession>
<keyword evidence="1" id="KW-0732">Signal</keyword>
<dbReference type="InterPro" id="IPR029045">
    <property type="entry name" value="ClpP/crotonase-like_dom_sf"/>
</dbReference>
<evidence type="ECO:0000313" key="3">
    <source>
        <dbReference type="EMBL" id="PZX64540.1"/>
    </source>
</evidence>
<dbReference type="Pfam" id="PF03572">
    <property type="entry name" value="Peptidase_S41"/>
    <property type="match status" value="1"/>
</dbReference>
<dbReference type="InterPro" id="IPR005151">
    <property type="entry name" value="Tail-specific_protease"/>
</dbReference>
<reference evidence="3 4" key="1">
    <citation type="submission" date="2018-06" db="EMBL/GenBank/DDBJ databases">
        <title>Genomic Encyclopedia of Archaeal and Bacterial Type Strains, Phase II (KMG-II): from individual species to whole genera.</title>
        <authorList>
            <person name="Goeker M."/>
        </authorList>
    </citation>
    <scope>NUCLEOTIDE SEQUENCE [LARGE SCALE GENOMIC DNA]</scope>
    <source>
        <strain evidence="3 4">DSM 23241</strain>
    </source>
</reference>
<keyword evidence="3" id="KW-0378">Hydrolase</keyword>
<dbReference type="Proteomes" id="UP000249720">
    <property type="component" value="Unassembled WGS sequence"/>
</dbReference>
<dbReference type="PANTHER" id="PTHR32060:SF30">
    <property type="entry name" value="CARBOXY-TERMINAL PROCESSING PROTEASE CTPA"/>
    <property type="match status" value="1"/>
</dbReference>
<dbReference type="GO" id="GO:0008236">
    <property type="term" value="F:serine-type peptidase activity"/>
    <property type="evidence" value="ECO:0007669"/>
    <property type="project" value="InterPro"/>
</dbReference>
<organism evidence="3 4">
    <name type="scientific">Hydrotalea sandarakina</name>
    <dbReference type="NCBI Taxonomy" id="1004304"/>
    <lineage>
        <taxon>Bacteria</taxon>
        <taxon>Pseudomonadati</taxon>
        <taxon>Bacteroidota</taxon>
        <taxon>Chitinophagia</taxon>
        <taxon>Chitinophagales</taxon>
        <taxon>Chitinophagaceae</taxon>
        <taxon>Hydrotalea</taxon>
    </lineage>
</organism>
<dbReference type="Gene3D" id="3.30.750.44">
    <property type="match status" value="1"/>
</dbReference>
<proteinExistence type="predicted"/>
<feature type="signal peptide" evidence="1">
    <location>
        <begin position="1"/>
        <end position="22"/>
    </location>
</feature>
<dbReference type="CDD" id="cd07563">
    <property type="entry name" value="Peptidase_S41_IRBP"/>
    <property type="match status" value="1"/>
</dbReference>
<dbReference type="SMART" id="SM00245">
    <property type="entry name" value="TSPc"/>
    <property type="match status" value="1"/>
</dbReference>
<dbReference type="EMBL" id="QKZV01000002">
    <property type="protein sequence ID" value="PZX64540.1"/>
    <property type="molecule type" value="Genomic_DNA"/>
</dbReference>
<feature type="chain" id="PRO_5016106137" evidence="1">
    <location>
        <begin position="23"/>
        <end position="451"/>
    </location>
</feature>
<dbReference type="GO" id="GO:0004175">
    <property type="term" value="F:endopeptidase activity"/>
    <property type="evidence" value="ECO:0007669"/>
    <property type="project" value="TreeGrafter"/>
</dbReference>
<dbReference type="GO" id="GO:0007165">
    <property type="term" value="P:signal transduction"/>
    <property type="evidence" value="ECO:0007669"/>
    <property type="project" value="TreeGrafter"/>
</dbReference>
<evidence type="ECO:0000259" key="2">
    <source>
        <dbReference type="SMART" id="SM00245"/>
    </source>
</evidence>
<dbReference type="RefSeq" id="WP_111293709.1">
    <property type="nucleotide sequence ID" value="NZ_QKZV01000002.1"/>
</dbReference>
<keyword evidence="3" id="KW-0645">Protease</keyword>
<comment type="caution">
    <text evidence="3">The sequence shown here is derived from an EMBL/GenBank/DDBJ whole genome shotgun (WGS) entry which is preliminary data.</text>
</comment>